<dbReference type="RefSeq" id="XP_037213325.1">
    <property type="nucleotide sequence ID" value="XM_037370324.1"/>
</dbReference>
<dbReference type="SUPFAM" id="SSF82199">
    <property type="entry name" value="SET domain"/>
    <property type="match status" value="1"/>
</dbReference>
<feature type="domain" description="SET" evidence="2">
    <location>
        <begin position="119"/>
        <end position="292"/>
    </location>
</feature>
<gene>
    <name evidence="3" type="ORF">MIND_01391000</name>
</gene>
<reference evidence="3" key="1">
    <citation type="submission" date="2020-05" db="EMBL/GenBank/DDBJ databases">
        <title>Mycena genomes resolve the evolution of fungal bioluminescence.</title>
        <authorList>
            <person name="Tsai I.J."/>
        </authorList>
    </citation>
    <scope>NUCLEOTIDE SEQUENCE</scope>
    <source>
        <strain evidence="3">171206Taipei</strain>
    </source>
</reference>
<proteinExistence type="predicted"/>
<dbReference type="Gene3D" id="2.170.270.10">
    <property type="entry name" value="SET domain"/>
    <property type="match status" value="1"/>
</dbReference>
<keyword evidence="4" id="KW-1185">Reference proteome</keyword>
<accession>A0A8H6RXT5</accession>
<dbReference type="InterPro" id="IPR053185">
    <property type="entry name" value="SET_domain_protein"/>
</dbReference>
<dbReference type="SMART" id="SM00317">
    <property type="entry name" value="SET"/>
    <property type="match status" value="1"/>
</dbReference>
<sequence>MKRGFLNSKPAKDRPLGSPVASKTDPVLHPLKGTVPSQLPYATLDRPVDVPKGYETKLNFVTGASGSDTQPATAAYVWIALPQVGDEPDTECLFVPETKQIFLNTSGFPKPLPPAPTRPAFCVAPSPGKGMGLFSTRNIKQGEIILHERPLLIAPVAVFSNTPAHFSEAQIVQHSLNEFERFAEVSVNRMTPQRRAAFMSLHNCHTMDGSGPIVGRIRTNGIGLSGLQPGLKAKTDMEVKMGTYSVICDNISRLNHSCSPNTAPSFDRAMLAYRLYAVRDIAKGEELTFQYVNVLSSKSERSKALKPYDVRRSAISGFVPTLSAWAPNCQLPDDWLINKSTELLELIEKEHLEHLEVYCIANHAIMEAYICLGDSQNASKWAARVELLDPESPAYAKHGLWRMRVDENPTGEIGAMLKLMGEICGPEGMKMMDNGTGSFMLLPGRPSGNSAENRCRNGQQLTG</sequence>
<evidence type="ECO:0000313" key="4">
    <source>
        <dbReference type="Proteomes" id="UP000636479"/>
    </source>
</evidence>
<dbReference type="CDD" id="cd20071">
    <property type="entry name" value="SET_SMYD"/>
    <property type="match status" value="1"/>
</dbReference>
<dbReference type="PANTHER" id="PTHR47332">
    <property type="entry name" value="SET DOMAIN-CONTAINING PROTEIN 5"/>
    <property type="match status" value="1"/>
</dbReference>
<evidence type="ECO:0000313" key="3">
    <source>
        <dbReference type="EMBL" id="KAF7289294.1"/>
    </source>
</evidence>
<dbReference type="PANTHER" id="PTHR47332:SF4">
    <property type="entry name" value="SET DOMAIN-CONTAINING PROTEIN 5"/>
    <property type="match status" value="1"/>
</dbReference>
<dbReference type="EMBL" id="JACAZF010000017">
    <property type="protein sequence ID" value="KAF7289294.1"/>
    <property type="molecule type" value="Genomic_DNA"/>
</dbReference>
<dbReference type="Proteomes" id="UP000636479">
    <property type="component" value="Unassembled WGS sequence"/>
</dbReference>
<name>A0A8H6RXT5_9AGAR</name>
<protein>
    <submittedName>
        <fullName evidence="3">Aldehyde dehydrogenase</fullName>
    </submittedName>
</protein>
<dbReference type="AlphaFoldDB" id="A0A8H6RXT5"/>
<dbReference type="GeneID" id="59352840"/>
<organism evidence="3 4">
    <name type="scientific">Mycena indigotica</name>
    <dbReference type="NCBI Taxonomy" id="2126181"/>
    <lineage>
        <taxon>Eukaryota</taxon>
        <taxon>Fungi</taxon>
        <taxon>Dikarya</taxon>
        <taxon>Basidiomycota</taxon>
        <taxon>Agaricomycotina</taxon>
        <taxon>Agaricomycetes</taxon>
        <taxon>Agaricomycetidae</taxon>
        <taxon>Agaricales</taxon>
        <taxon>Marasmiineae</taxon>
        <taxon>Mycenaceae</taxon>
        <taxon>Mycena</taxon>
    </lineage>
</organism>
<dbReference type="OrthoDB" id="5945798at2759"/>
<comment type="caution">
    <text evidence="3">The sequence shown here is derived from an EMBL/GenBank/DDBJ whole genome shotgun (WGS) entry which is preliminary data.</text>
</comment>
<dbReference type="InterPro" id="IPR046341">
    <property type="entry name" value="SET_dom_sf"/>
</dbReference>
<evidence type="ECO:0000259" key="2">
    <source>
        <dbReference type="PROSITE" id="PS50280"/>
    </source>
</evidence>
<dbReference type="PROSITE" id="PS50280">
    <property type="entry name" value="SET"/>
    <property type="match status" value="1"/>
</dbReference>
<dbReference type="InterPro" id="IPR001214">
    <property type="entry name" value="SET_dom"/>
</dbReference>
<feature type="region of interest" description="Disordered" evidence="1">
    <location>
        <begin position="1"/>
        <end position="32"/>
    </location>
</feature>
<dbReference type="Pfam" id="PF00856">
    <property type="entry name" value="SET"/>
    <property type="match status" value="1"/>
</dbReference>
<evidence type="ECO:0000256" key="1">
    <source>
        <dbReference type="SAM" id="MobiDB-lite"/>
    </source>
</evidence>